<dbReference type="EMBL" id="CM055093">
    <property type="protein sequence ID" value="KAJ7565856.1"/>
    <property type="molecule type" value="Genomic_DNA"/>
</dbReference>
<comment type="caution">
    <text evidence="1">The sequence shown here is derived from an EMBL/GenBank/DDBJ whole genome shotgun (WGS) entry which is preliminary data.</text>
</comment>
<organism evidence="1 2">
    <name type="scientific">Diphasiastrum complanatum</name>
    <name type="common">Issler's clubmoss</name>
    <name type="synonym">Lycopodium complanatum</name>
    <dbReference type="NCBI Taxonomy" id="34168"/>
    <lineage>
        <taxon>Eukaryota</taxon>
        <taxon>Viridiplantae</taxon>
        <taxon>Streptophyta</taxon>
        <taxon>Embryophyta</taxon>
        <taxon>Tracheophyta</taxon>
        <taxon>Lycopodiopsida</taxon>
        <taxon>Lycopodiales</taxon>
        <taxon>Lycopodiaceae</taxon>
        <taxon>Lycopodioideae</taxon>
        <taxon>Diphasiastrum</taxon>
    </lineage>
</organism>
<accession>A0ACC2EH73</accession>
<reference evidence="2" key="1">
    <citation type="journal article" date="2024" name="Proc. Natl. Acad. Sci. U.S.A.">
        <title>Extraordinary preservation of gene collinearity over three hundred million years revealed in homosporous lycophytes.</title>
        <authorList>
            <person name="Li C."/>
            <person name="Wickell D."/>
            <person name="Kuo L.Y."/>
            <person name="Chen X."/>
            <person name="Nie B."/>
            <person name="Liao X."/>
            <person name="Peng D."/>
            <person name="Ji J."/>
            <person name="Jenkins J."/>
            <person name="Williams M."/>
            <person name="Shu S."/>
            <person name="Plott C."/>
            <person name="Barry K."/>
            <person name="Rajasekar S."/>
            <person name="Grimwood J."/>
            <person name="Han X."/>
            <person name="Sun S."/>
            <person name="Hou Z."/>
            <person name="He W."/>
            <person name="Dai G."/>
            <person name="Sun C."/>
            <person name="Schmutz J."/>
            <person name="Leebens-Mack J.H."/>
            <person name="Li F.W."/>
            <person name="Wang L."/>
        </authorList>
    </citation>
    <scope>NUCLEOTIDE SEQUENCE [LARGE SCALE GENOMIC DNA]</scope>
    <source>
        <strain evidence="2">cv. PW_Plant_1</strain>
    </source>
</reference>
<name>A0ACC2EH73_DIPCM</name>
<protein>
    <submittedName>
        <fullName evidence="1">Uncharacterized protein</fullName>
    </submittedName>
</protein>
<gene>
    <name evidence="1" type="ORF">O6H91_02G077900</name>
</gene>
<evidence type="ECO:0000313" key="2">
    <source>
        <dbReference type="Proteomes" id="UP001162992"/>
    </source>
</evidence>
<sequence>MRCGESLPLPLPLPPPCPLPLPLLLSLPPAPSWLAPTVPPLLLPLGHPLNCDLVPWEGPINSEPTWPSTACDTPVLSTNNALNPLPPLERLGRPLHLGAGTAGSSCVSTSGSTNKCCMSPPPIPKP</sequence>
<proteinExistence type="predicted"/>
<dbReference type="Proteomes" id="UP001162992">
    <property type="component" value="Chromosome 2"/>
</dbReference>
<keyword evidence="2" id="KW-1185">Reference proteome</keyword>
<evidence type="ECO:0000313" key="1">
    <source>
        <dbReference type="EMBL" id="KAJ7565856.1"/>
    </source>
</evidence>